<dbReference type="EMBL" id="CP007510">
    <property type="protein sequence ID" value="AHY45186.1"/>
    <property type="molecule type" value="Genomic_DNA"/>
</dbReference>
<name>A0A023WZ08_STUST</name>
<dbReference type="AlphaFoldDB" id="A0A023WZ08"/>
<accession>A0A023WZ08</accession>
<dbReference type="KEGG" id="pstu:UIB01_22565"/>
<evidence type="ECO:0000313" key="3">
    <source>
        <dbReference type="Proteomes" id="UP000025238"/>
    </source>
</evidence>
<protein>
    <submittedName>
        <fullName evidence="1">Uncharacterized protein</fullName>
    </submittedName>
</protein>
<proteinExistence type="predicted"/>
<organism evidence="1 3">
    <name type="scientific">Stutzerimonas stutzeri</name>
    <name type="common">Pseudomonas stutzeri</name>
    <dbReference type="NCBI Taxonomy" id="316"/>
    <lineage>
        <taxon>Bacteria</taxon>
        <taxon>Pseudomonadati</taxon>
        <taxon>Pseudomonadota</taxon>
        <taxon>Gammaproteobacteria</taxon>
        <taxon>Pseudomonadales</taxon>
        <taxon>Pseudomonadaceae</taxon>
        <taxon>Stutzerimonas</taxon>
    </lineage>
</organism>
<evidence type="ECO:0000313" key="1">
    <source>
        <dbReference type="EMBL" id="AHY45186.1"/>
    </source>
</evidence>
<dbReference type="PATRIC" id="fig|316.97.peg.4520"/>
<dbReference type="EMBL" id="JAAMRD010000015">
    <property type="protein sequence ID" value="MBA1306090.1"/>
    <property type="molecule type" value="Genomic_DNA"/>
</dbReference>
<geneLocation type="plasmid" evidence="1 3">
    <name>pLIB119</name>
</geneLocation>
<gene>
    <name evidence="2" type="ORF">G7024_17000</name>
    <name evidence="1" type="ORF">UIB01_22565</name>
</gene>
<reference evidence="2" key="2">
    <citation type="submission" date="2020-02" db="EMBL/GenBank/DDBJ databases">
        <title>Synteny-based analysis reveals conserved mechanism for high triclosan tolerance in Pseudomonas, as well as instances of horizontal transfer.</title>
        <authorList>
            <person name="Mcfarland A.G."/>
            <person name="Bertucci H.K."/>
            <person name="Litmann E."/>
            <person name="Shen J."/>
            <person name="Huttenhower C."/>
            <person name="Hartmann E.M."/>
        </authorList>
    </citation>
    <scope>NUCLEOTIDE SEQUENCE</scope>
    <source>
        <strain evidence="2">109A1</strain>
    </source>
</reference>
<dbReference type="Proteomes" id="UP001138621">
    <property type="component" value="Unassembled WGS sequence"/>
</dbReference>
<keyword evidence="1" id="KW-0614">Plasmid</keyword>
<evidence type="ECO:0000313" key="2">
    <source>
        <dbReference type="EMBL" id="MBA1306090.1"/>
    </source>
</evidence>
<reference evidence="1 3" key="1">
    <citation type="submission" date="2014-03" db="EMBL/GenBank/DDBJ databases">
        <title>Complete genome sequence of Pseudomonas stutzeri 19SMN4.</title>
        <authorList>
            <person name="Brunet-Galmes I."/>
            <person name="Nogales B."/>
            <person name="Busquets A."/>
            <person name="Pena A."/>
            <person name="Gomila M."/>
            <person name="Garcia-Valdes E."/>
            <person name="Lalucat J."/>
            <person name="Bennasar A."/>
            <person name="Bosch R."/>
        </authorList>
    </citation>
    <scope>NUCLEOTIDE SEQUENCE [LARGE SCALE GENOMIC DNA]</scope>
    <source>
        <strain evidence="1 3">19SMN4</strain>
        <plasmid evidence="3">Plasmid pLIB119</plasmid>
        <plasmid evidence="1">pLIB119</plasmid>
    </source>
</reference>
<dbReference type="Proteomes" id="UP000025238">
    <property type="component" value="Plasmid pLIB119"/>
</dbReference>
<sequence length="119" mass="12887">MFKPNSRVIWSSTDSDGPGPVVATVVGPLSPAEYDREEVGPMFTISLPNGTTETAFADELSAADAAPDFAVMNRAELSAWYEENVGYDLGQDDPAMTLESYRQQCGEMFALHALADESF</sequence>
<dbReference type="RefSeq" id="WP_155268736.1">
    <property type="nucleotide sequence ID" value="NZ_JAAMQZ010000039.1"/>
</dbReference>